<accession>A0AAX6I267</accession>
<protein>
    <submittedName>
        <fullName evidence="2">Uncharacterized protein</fullName>
    </submittedName>
</protein>
<evidence type="ECO:0000313" key="3">
    <source>
        <dbReference type="Proteomes" id="UP001140949"/>
    </source>
</evidence>
<feature type="region of interest" description="Disordered" evidence="1">
    <location>
        <begin position="1"/>
        <end position="20"/>
    </location>
</feature>
<name>A0AAX6I267_IRIPA</name>
<proteinExistence type="predicted"/>
<reference evidence="2" key="1">
    <citation type="journal article" date="2023" name="GigaByte">
        <title>Genome assembly of the bearded iris, Iris pallida Lam.</title>
        <authorList>
            <person name="Bruccoleri R.E."/>
            <person name="Oakeley E.J."/>
            <person name="Faust A.M.E."/>
            <person name="Altorfer M."/>
            <person name="Dessus-Babus S."/>
            <person name="Burckhardt D."/>
            <person name="Oertli M."/>
            <person name="Naumann U."/>
            <person name="Petersen F."/>
            <person name="Wong J."/>
        </authorList>
    </citation>
    <scope>NUCLEOTIDE SEQUENCE</scope>
    <source>
        <strain evidence="2">GSM-AAB239-AS_SAM_17_03QT</strain>
    </source>
</reference>
<organism evidence="2 3">
    <name type="scientific">Iris pallida</name>
    <name type="common">Sweet iris</name>
    <dbReference type="NCBI Taxonomy" id="29817"/>
    <lineage>
        <taxon>Eukaryota</taxon>
        <taxon>Viridiplantae</taxon>
        <taxon>Streptophyta</taxon>
        <taxon>Embryophyta</taxon>
        <taxon>Tracheophyta</taxon>
        <taxon>Spermatophyta</taxon>
        <taxon>Magnoliopsida</taxon>
        <taxon>Liliopsida</taxon>
        <taxon>Asparagales</taxon>
        <taxon>Iridaceae</taxon>
        <taxon>Iridoideae</taxon>
        <taxon>Irideae</taxon>
        <taxon>Iris</taxon>
    </lineage>
</organism>
<dbReference type="AlphaFoldDB" id="A0AAX6I267"/>
<comment type="caution">
    <text evidence="2">The sequence shown here is derived from an EMBL/GenBank/DDBJ whole genome shotgun (WGS) entry which is preliminary data.</text>
</comment>
<reference evidence="2" key="2">
    <citation type="submission" date="2023-04" db="EMBL/GenBank/DDBJ databases">
        <authorList>
            <person name="Bruccoleri R.E."/>
            <person name="Oakeley E.J."/>
            <person name="Faust A.-M."/>
            <person name="Dessus-Babus S."/>
            <person name="Altorfer M."/>
            <person name="Burckhardt D."/>
            <person name="Oertli M."/>
            <person name="Naumann U."/>
            <person name="Petersen F."/>
            <person name="Wong J."/>
        </authorList>
    </citation>
    <scope>NUCLEOTIDE SEQUENCE</scope>
    <source>
        <strain evidence="2">GSM-AAB239-AS_SAM_17_03QT</strain>
        <tissue evidence="2">Leaf</tissue>
    </source>
</reference>
<gene>
    <name evidence="2" type="ORF">M6B38_282160</name>
</gene>
<evidence type="ECO:0000256" key="1">
    <source>
        <dbReference type="SAM" id="MobiDB-lite"/>
    </source>
</evidence>
<keyword evidence="3" id="KW-1185">Reference proteome</keyword>
<evidence type="ECO:0000313" key="2">
    <source>
        <dbReference type="EMBL" id="KAJ6846565.1"/>
    </source>
</evidence>
<dbReference type="Proteomes" id="UP001140949">
    <property type="component" value="Unassembled WGS sequence"/>
</dbReference>
<dbReference type="EMBL" id="JANAVB010005597">
    <property type="protein sequence ID" value="KAJ6846565.1"/>
    <property type="molecule type" value="Genomic_DNA"/>
</dbReference>
<sequence length="108" mass="12483">MSGSLAEEKGMEAAEWRGRKRTPKPEVVLRKWMGTLRRGANSSLRVHRVKHSSMSSLPLCGQQLYSRGSQLDRSLPWSLSSRPLPFPSTYINLTMYIEFEFRIKKEKL</sequence>